<protein>
    <recommendedName>
        <fullName evidence="4">DUF3109 family protein</fullName>
    </recommendedName>
</protein>
<dbReference type="InterPro" id="IPR021458">
    <property type="entry name" value="Rv0495c"/>
</dbReference>
<comment type="similarity">
    <text evidence="1">Belongs to the Rv0495c family.</text>
</comment>
<keyword evidence="3" id="KW-1185">Reference proteome</keyword>
<organism evidence="2 3">
    <name type="scientific">Aureibacter tunicatorum</name>
    <dbReference type="NCBI Taxonomy" id="866807"/>
    <lineage>
        <taxon>Bacteria</taxon>
        <taxon>Pseudomonadati</taxon>
        <taxon>Bacteroidota</taxon>
        <taxon>Cytophagia</taxon>
        <taxon>Cytophagales</taxon>
        <taxon>Persicobacteraceae</taxon>
        <taxon>Aureibacter</taxon>
    </lineage>
</organism>
<dbReference type="Pfam" id="PF11307">
    <property type="entry name" value="DUF3109"/>
    <property type="match status" value="1"/>
</dbReference>
<dbReference type="AlphaFoldDB" id="A0AAE3XN09"/>
<dbReference type="EMBL" id="JAVDQD010000006">
    <property type="protein sequence ID" value="MDR6240921.1"/>
    <property type="molecule type" value="Genomic_DNA"/>
</dbReference>
<evidence type="ECO:0008006" key="4">
    <source>
        <dbReference type="Google" id="ProtNLM"/>
    </source>
</evidence>
<comment type="caution">
    <text evidence="2">The sequence shown here is derived from an EMBL/GenBank/DDBJ whole genome shotgun (WGS) entry which is preliminary data.</text>
</comment>
<evidence type="ECO:0000313" key="2">
    <source>
        <dbReference type="EMBL" id="MDR6240921.1"/>
    </source>
</evidence>
<gene>
    <name evidence="2" type="ORF">HNQ88_003997</name>
</gene>
<accession>A0AAE3XN09</accession>
<proteinExistence type="inferred from homology"/>
<sequence length="188" mass="22053">MILLDNTVISDDVKEQFFVCNYEKCKGACCVEGDLGAPLEENELEILEKIYPHVKPYLSEEGQKAIDEQGLYIKDWEDDYSTPTIDNKECAFAYYDENKFLKCGIEQAYNDGKIDYKKPISCHLYPIRVTKYDEFDALNYDRWDICSDACILGDELKVPVYKFLKEPLIRKYGKQWYDKLEKEIDSIK</sequence>
<evidence type="ECO:0000256" key="1">
    <source>
        <dbReference type="ARBA" id="ARBA00093770"/>
    </source>
</evidence>
<reference evidence="2" key="1">
    <citation type="submission" date="2023-07" db="EMBL/GenBank/DDBJ databases">
        <title>Genomic Encyclopedia of Type Strains, Phase IV (KMG-IV): sequencing the most valuable type-strain genomes for metagenomic binning, comparative biology and taxonomic classification.</title>
        <authorList>
            <person name="Goeker M."/>
        </authorList>
    </citation>
    <scope>NUCLEOTIDE SEQUENCE</scope>
    <source>
        <strain evidence="2">DSM 26174</strain>
    </source>
</reference>
<evidence type="ECO:0000313" key="3">
    <source>
        <dbReference type="Proteomes" id="UP001185092"/>
    </source>
</evidence>
<dbReference type="Proteomes" id="UP001185092">
    <property type="component" value="Unassembled WGS sequence"/>
</dbReference>
<dbReference type="RefSeq" id="WP_309941289.1">
    <property type="nucleotide sequence ID" value="NZ_AP025305.1"/>
</dbReference>
<name>A0AAE3XN09_9BACT</name>